<dbReference type="GO" id="GO:0015920">
    <property type="term" value="P:lipopolysaccharide transport"/>
    <property type="evidence" value="ECO:0007669"/>
    <property type="project" value="TreeGrafter"/>
</dbReference>
<name>A0A3B0YWR9_9ZZZZ</name>
<evidence type="ECO:0000256" key="1">
    <source>
        <dbReference type="ARBA" id="ARBA00004429"/>
    </source>
</evidence>
<feature type="transmembrane region" description="Helical" evidence="9">
    <location>
        <begin position="331"/>
        <end position="348"/>
    </location>
</feature>
<evidence type="ECO:0000256" key="2">
    <source>
        <dbReference type="ARBA" id="ARBA00014213"/>
    </source>
</evidence>
<dbReference type="GO" id="GO:0055085">
    <property type="term" value="P:transmembrane transport"/>
    <property type="evidence" value="ECO:0007669"/>
    <property type="project" value="InterPro"/>
</dbReference>
<evidence type="ECO:0000256" key="9">
    <source>
        <dbReference type="SAM" id="Phobius"/>
    </source>
</evidence>
<evidence type="ECO:0000256" key="6">
    <source>
        <dbReference type="ARBA" id="ARBA00022692"/>
    </source>
</evidence>
<dbReference type="PANTHER" id="PTHR33529">
    <property type="entry name" value="SLR0882 PROTEIN-RELATED"/>
    <property type="match status" value="1"/>
</dbReference>
<keyword evidence="8 9" id="KW-0472">Membrane</keyword>
<dbReference type="Pfam" id="PF03739">
    <property type="entry name" value="LptF_LptG"/>
    <property type="match status" value="1"/>
</dbReference>
<keyword evidence="6 9" id="KW-0812">Transmembrane</keyword>
<evidence type="ECO:0000256" key="5">
    <source>
        <dbReference type="ARBA" id="ARBA00022519"/>
    </source>
</evidence>
<evidence type="ECO:0000256" key="4">
    <source>
        <dbReference type="ARBA" id="ARBA00022475"/>
    </source>
</evidence>
<reference evidence="10" key="1">
    <citation type="submission" date="2018-06" db="EMBL/GenBank/DDBJ databases">
        <authorList>
            <person name="Zhirakovskaya E."/>
        </authorList>
    </citation>
    <scope>NUCLEOTIDE SEQUENCE</scope>
</reference>
<sequence length="361" mass="41212">MSSVIRRYLGWELLQYWLSFTLVLWLVLITARFSLYLGQAASGELPATTVLTLLGLKSVGFFVLLLPLTLFLALLWLLGRLNRDHETLALGASGLGPLQLYRVLALPLLLALALVTLLSFYLVPRSAHSGYQLRADSQQVIETQALIPGRFHSLRNGRWLLYAQRGGQAEGELEDVFVHMQQAGRAQVLVAQRALVRGTLAAGNRYVILRDGYRYDGVPGQADYRVLQYTEYALRLQSHQTEPEPEQKWDAVASADLWNRDSPEAQAEWQARLSRPLSMLILFLMAVPLARFRPATSRFYPLWLGVLVFTLYFNLLATAKLWLAQGRSPDWLGLWWVHTLFLIGWLVWLSPRPRWLYRHTT</sequence>
<comment type="subcellular location">
    <subcellularLocation>
        <location evidence="1">Cell inner membrane</location>
        <topology evidence="1">Multi-pass membrane protein</topology>
    </subcellularLocation>
</comment>
<keyword evidence="3" id="KW-0813">Transport</keyword>
<dbReference type="AlphaFoldDB" id="A0A3B0YWR9"/>
<dbReference type="PANTHER" id="PTHR33529:SF7">
    <property type="entry name" value="LIPOPOLYSACCHARIDE EXPORT SYSTEM PERMEASE PROTEIN LPTF"/>
    <property type="match status" value="1"/>
</dbReference>
<evidence type="ECO:0000256" key="7">
    <source>
        <dbReference type="ARBA" id="ARBA00022989"/>
    </source>
</evidence>
<dbReference type="InterPro" id="IPR005495">
    <property type="entry name" value="LptG/LptF_permease"/>
</dbReference>
<feature type="transmembrane region" description="Helical" evidence="9">
    <location>
        <begin position="300"/>
        <end position="319"/>
    </location>
</feature>
<dbReference type="NCBIfam" id="TIGR04407">
    <property type="entry name" value="LptF_YjgP"/>
    <property type="match status" value="1"/>
</dbReference>
<evidence type="ECO:0000313" key="10">
    <source>
        <dbReference type="EMBL" id="VAW79782.1"/>
    </source>
</evidence>
<evidence type="ECO:0000256" key="3">
    <source>
        <dbReference type="ARBA" id="ARBA00022448"/>
    </source>
</evidence>
<keyword evidence="5" id="KW-0997">Cell inner membrane</keyword>
<accession>A0A3B0YWR9</accession>
<dbReference type="GO" id="GO:0043190">
    <property type="term" value="C:ATP-binding cassette (ABC) transporter complex"/>
    <property type="evidence" value="ECO:0007669"/>
    <property type="project" value="InterPro"/>
</dbReference>
<feature type="transmembrane region" description="Helical" evidence="9">
    <location>
        <begin position="59"/>
        <end position="79"/>
    </location>
</feature>
<feature type="transmembrane region" description="Helical" evidence="9">
    <location>
        <begin position="16"/>
        <end position="38"/>
    </location>
</feature>
<organism evidence="10">
    <name type="scientific">hydrothermal vent metagenome</name>
    <dbReference type="NCBI Taxonomy" id="652676"/>
    <lineage>
        <taxon>unclassified sequences</taxon>
        <taxon>metagenomes</taxon>
        <taxon>ecological metagenomes</taxon>
    </lineage>
</organism>
<protein>
    <recommendedName>
        <fullName evidence="2">Lipopolysaccharide export system permease protein LptF</fullName>
    </recommendedName>
</protein>
<keyword evidence="4" id="KW-1003">Cell membrane</keyword>
<evidence type="ECO:0000256" key="8">
    <source>
        <dbReference type="ARBA" id="ARBA00023136"/>
    </source>
</evidence>
<feature type="transmembrane region" description="Helical" evidence="9">
    <location>
        <begin position="99"/>
        <end position="123"/>
    </location>
</feature>
<dbReference type="EMBL" id="UOFK01000206">
    <property type="protein sequence ID" value="VAW79782.1"/>
    <property type="molecule type" value="Genomic_DNA"/>
</dbReference>
<keyword evidence="7 9" id="KW-1133">Transmembrane helix</keyword>
<proteinExistence type="predicted"/>
<dbReference type="InterPro" id="IPR030922">
    <property type="entry name" value="LptF"/>
</dbReference>
<gene>
    <name evidence="10" type="ORF">MNBD_GAMMA13-1533</name>
</gene>